<dbReference type="SUPFAM" id="SSF51011">
    <property type="entry name" value="Glycosyl hydrolase domain"/>
    <property type="match status" value="1"/>
</dbReference>
<feature type="non-terminal residue" evidence="3">
    <location>
        <position position="1"/>
    </location>
</feature>
<dbReference type="Pfam" id="PF08533">
    <property type="entry name" value="Glyco_hydro_42C"/>
    <property type="match status" value="1"/>
</dbReference>
<protein>
    <submittedName>
        <fullName evidence="3">Beta-galactosidase trimerization domain-containing protein</fullName>
    </submittedName>
</protein>
<gene>
    <name evidence="3" type="ORF">IAA89_05045</name>
</gene>
<dbReference type="CDD" id="cd03143">
    <property type="entry name" value="A4_beta-galactosidase_middle_domain"/>
    <property type="match status" value="1"/>
</dbReference>
<reference evidence="3" key="2">
    <citation type="journal article" date="2021" name="PeerJ">
        <title>Extensive microbial diversity within the chicken gut microbiome revealed by metagenomics and culture.</title>
        <authorList>
            <person name="Gilroy R."/>
            <person name="Ravi A."/>
            <person name="Getino M."/>
            <person name="Pursley I."/>
            <person name="Horton D.L."/>
            <person name="Alikhan N.F."/>
            <person name="Baker D."/>
            <person name="Gharbi K."/>
            <person name="Hall N."/>
            <person name="Watson M."/>
            <person name="Adriaenssens E.M."/>
            <person name="Foster-Nyarko E."/>
            <person name="Jarju S."/>
            <person name="Secka A."/>
            <person name="Antonio M."/>
            <person name="Oren A."/>
            <person name="Chaudhuri R.R."/>
            <person name="La Ragione R."/>
            <person name="Hildebrand F."/>
            <person name="Pallen M.J."/>
        </authorList>
    </citation>
    <scope>NUCLEOTIDE SEQUENCE</scope>
    <source>
        <strain evidence="3">C6-149</strain>
    </source>
</reference>
<accession>A0A9D9E5H8</accession>
<dbReference type="InterPro" id="IPR003476">
    <property type="entry name" value="Glyco_hydro_42"/>
</dbReference>
<dbReference type="AlphaFoldDB" id="A0A9D9E5H8"/>
<dbReference type="InterPro" id="IPR013738">
    <property type="entry name" value="Beta_galactosidase_Trimer"/>
</dbReference>
<comment type="caution">
    <text evidence="3">The sequence shown here is derived from an EMBL/GenBank/DDBJ whole genome shotgun (WGS) entry which is preliminary data.</text>
</comment>
<dbReference type="InterPro" id="IPR013780">
    <property type="entry name" value="Glyco_hydro_b"/>
</dbReference>
<dbReference type="Proteomes" id="UP000823614">
    <property type="component" value="Unassembled WGS sequence"/>
</dbReference>
<dbReference type="Gene3D" id="2.60.40.1180">
    <property type="entry name" value="Golgi alpha-mannosidase II"/>
    <property type="match status" value="1"/>
</dbReference>
<dbReference type="InterPro" id="IPR013739">
    <property type="entry name" value="Beta_galactosidase_C"/>
</dbReference>
<sequence>QSAQVAIVFDYDNLWALQNVWSYSKDSLQYWQTIQKHYQYFWEHDIPVEFINVNDDLTPFKLVLDPMHFMMDEQYADKLASYVENGGHLIGTYITGMVNKDYLAHLHGWPKSLKDVYGIEFNETDTLYPKQTNHLKTKSGEYTIQDYCDLITPTTAKTLGTYMDDFYQGQAAITQNNFGKGTAIYLACRTDNKFLHHLYDNLTTHLQLKPNLPIRKLNKQVSIQIRQNKNDIYYFVINFSHLEHQIQITENLDNVLSNKSANKEITLPGYGVVVLHKTIKE</sequence>
<evidence type="ECO:0000313" key="3">
    <source>
        <dbReference type="EMBL" id="MBO8441777.1"/>
    </source>
</evidence>
<feature type="domain" description="Beta-galactosidase trimerisation" evidence="1">
    <location>
        <begin position="3"/>
        <end position="208"/>
    </location>
</feature>
<evidence type="ECO:0000313" key="4">
    <source>
        <dbReference type="Proteomes" id="UP000823614"/>
    </source>
</evidence>
<feature type="domain" description="Beta-galactosidase C-terminal" evidence="2">
    <location>
        <begin position="221"/>
        <end position="276"/>
    </location>
</feature>
<dbReference type="InterPro" id="IPR029062">
    <property type="entry name" value="Class_I_gatase-like"/>
</dbReference>
<dbReference type="PANTHER" id="PTHR36447">
    <property type="entry name" value="BETA-GALACTOSIDASE GANA"/>
    <property type="match status" value="1"/>
</dbReference>
<organism evidence="3 4">
    <name type="scientific">Candidatus Gallilactobacillus intestinavium</name>
    <dbReference type="NCBI Taxonomy" id="2840838"/>
    <lineage>
        <taxon>Bacteria</taxon>
        <taxon>Bacillati</taxon>
        <taxon>Bacillota</taxon>
        <taxon>Bacilli</taxon>
        <taxon>Lactobacillales</taxon>
        <taxon>Lactobacillaceae</taxon>
        <taxon>Lactobacillaceae incertae sedis</taxon>
        <taxon>Candidatus Gallilactobacillus</taxon>
    </lineage>
</organism>
<dbReference type="GO" id="GO:0006012">
    <property type="term" value="P:galactose metabolic process"/>
    <property type="evidence" value="ECO:0007669"/>
    <property type="project" value="InterPro"/>
</dbReference>
<name>A0A9D9E5H8_9LACO</name>
<reference evidence="3" key="1">
    <citation type="submission" date="2020-10" db="EMBL/GenBank/DDBJ databases">
        <authorList>
            <person name="Gilroy R."/>
        </authorList>
    </citation>
    <scope>NUCLEOTIDE SEQUENCE</scope>
    <source>
        <strain evidence="3">C6-149</strain>
    </source>
</reference>
<evidence type="ECO:0000259" key="2">
    <source>
        <dbReference type="Pfam" id="PF08533"/>
    </source>
</evidence>
<dbReference type="EMBL" id="JADIMP010000084">
    <property type="protein sequence ID" value="MBO8441777.1"/>
    <property type="molecule type" value="Genomic_DNA"/>
</dbReference>
<dbReference type="SUPFAM" id="SSF52317">
    <property type="entry name" value="Class I glutamine amidotransferase-like"/>
    <property type="match status" value="1"/>
</dbReference>
<proteinExistence type="predicted"/>
<dbReference type="Gene3D" id="3.40.50.880">
    <property type="match status" value="1"/>
</dbReference>
<dbReference type="Pfam" id="PF08532">
    <property type="entry name" value="Glyco_hydro_42M"/>
    <property type="match status" value="1"/>
</dbReference>
<evidence type="ECO:0000259" key="1">
    <source>
        <dbReference type="Pfam" id="PF08532"/>
    </source>
</evidence>
<dbReference type="GO" id="GO:0004565">
    <property type="term" value="F:beta-galactosidase activity"/>
    <property type="evidence" value="ECO:0007669"/>
    <property type="project" value="InterPro"/>
</dbReference>
<dbReference type="PANTHER" id="PTHR36447:SF1">
    <property type="entry name" value="BETA-GALACTOSIDASE GANA"/>
    <property type="match status" value="1"/>
</dbReference>